<gene>
    <name evidence="3" type="ORF">PL707_03800</name>
</gene>
<name>A0AAW6A029_9BIFI</name>
<keyword evidence="2" id="KW-0812">Transmembrane</keyword>
<comment type="caution">
    <text evidence="3">The sequence shown here is derived from an EMBL/GenBank/DDBJ whole genome shotgun (WGS) entry which is preliminary data.</text>
</comment>
<keyword evidence="2" id="KW-1133">Transmembrane helix</keyword>
<dbReference type="EMBL" id="JAQKGX010000002">
    <property type="protein sequence ID" value="MDB1161411.1"/>
    <property type="molecule type" value="Genomic_DNA"/>
</dbReference>
<feature type="region of interest" description="Disordered" evidence="1">
    <location>
        <begin position="44"/>
        <end position="73"/>
    </location>
</feature>
<evidence type="ECO:0000313" key="4">
    <source>
        <dbReference type="Proteomes" id="UP001211105"/>
    </source>
</evidence>
<dbReference type="Proteomes" id="UP001211105">
    <property type="component" value="Unassembled WGS sequence"/>
</dbReference>
<keyword evidence="2" id="KW-0472">Membrane</keyword>
<feature type="transmembrane region" description="Helical" evidence="2">
    <location>
        <begin position="15"/>
        <end position="35"/>
    </location>
</feature>
<organism evidence="3 4">
    <name type="scientific">Bifidobacterium catenulatum</name>
    <dbReference type="NCBI Taxonomy" id="1686"/>
    <lineage>
        <taxon>Bacteria</taxon>
        <taxon>Bacillati</taxon>
        <taxon>Actinomycetota</taxon>
        <taxon>Actinomycetes</taxon>
        <taxon>Bifidobacteriales</taxon>
        <taxon>Bifidobacteriaceae</taxon>
        <taxon>Bifidobacterium</taxon>
    </lineage>
</organism>
<evidence type="ECO:0000313" key="3">
    <source>
        <dbReference type="EMBL" id="MDB1161411.1"/>
    </source>
</evidence>
<protein>
    <submittedName>
        <fullName evidence="3">Uncharacterized protein</fullName>
    </submittedName>
</protein>
<feature type="compositionally biased region" description="Polar residues" evidence="1">
    <location>
        <begin position="44"/>
        <end position="55"/>
    </location>
</feature>
<accession>A0AAW6A029</accession>
<sequence length="273" mass="31068">MMMEKLKEFISRNGWVKIVAAVIAIALCWIAWWLIGMPFGDSSSQQQSKPATTVTPADKQPKKNAKKPAVTEEQVAAHASELVKKRDAVLNMDLHKGSLTMQQLFDRRAGLTEWTGVGSDRKDLQDEANEAFSDLVKQWTSATPNLVGDDPAQGMKDLDAAYEKWEDATYYRAWHDLDDVVRSDLSDTKDQFHMYTIQDDDLSKECRTYKYDSDPPSLTDGTNKEILDRYVEWWSRTTDELVACSNNLTDAMREVFQSTPQQLSPDEVRNSDE</sequence>
<reference evidence="3" key="1">
    <citation type="submission" date="2023-01" db="EMBL/GenBank/DDBJ databases">
        <title>Human gut microbiome strain richness.</title>
        <authorList>
            <person name="Chen-Liaw A."/>
        </authorList>
    </citation>
    <scope>NUCLEOTIDE SEQUENCE</scope>
    <source>
        <strain evidence="3">BSD2780120875st1_E5_BSD2780120875b_170604</strain>
    </source>
</reference>
<proteinExistence type="predicted"/>
<evidence type="ECO:0000256" key="2">
    <source>
        <dbReference type="SAM" id="Phobius"/>
    </source>
</evidence>
<dbReference type="AlphaFoldDB" id="A0AAW6A029"/>
<evidence type="ECO:0000256" key="1">
    <source>
        <dbReference type="SAM" id="MobiDB-lite"/>
    </source>
</evidence>
<dbReference type="RefSeq" id="WP_195223841.1">
    <property type="nucleotide sequence ID" value="NZ_JADMXZ010000004.1"/>
</dbReference>